<dbReference type="InterPro" id="IPR036388">
    <property type="entry name" value="WH-like_DNA-bd_sf"/>
</dbReference>
<proteinExistence type="predicted"/>
<dbReference type="AlphaFoldDB" id="A0A2T9JEM3"/>
<evidence type="ECO:0000313" key="4">
    <source>
        <dbReference type="EMBL" id="PVM82151.1"/>
    </source>
</evidence>
<dbReference type="PANTHER" id="PTHR47691">
    <property type="entry name" value="REGULATOR-RELATED"/>
    <property type="match status" value="1"/>
</dbReference>
<feature type="domain" description="OmpR/PhoB-type" evidence="3">
    <location>
        <begin position="10"/>
        <end position="107"/>
    </location>
</feature>
<dbReference type="RefSeq" id="WP_109455326.1">
    <property type="nucleotide sequence ID" value="NZ_QDKQ01000077.1"/>
</dbReference>
<dbReference type="Pfam" id="PF00486">
    <property type="entry name" value="Trans_reg_C"/>
    <property type="match status" value="1"/>
</dbReference>
<accession>A0A2T9JEM3</accession>
<dbReference type="SUPFAM" id="SSF52540">
    <property type="entry name" value="P-loop containing nucleoside triphosphate hydrolases"/>
    <property type="match status" value="1"/>
</dbReference>
<dbReference type="OrthoDB" id="4473689at2"/>
<dbReference type="PROSITE" id="PS51755">
    <property type="entry name" value="OMPR_PHOB"/>
    <property type="match status" value="1"/>
</dbReference>
<name>A0A2T9JEM3_9CAUL</name>
<dbReference type="Pfam" id="PF25872">
    <property type="entry name" value="HTH_77"/>
    <property type="match status" value="1"/>
</dbReference>
<gene>
    <name evidence="4" type="ORF">DDF67_24410</name>
</gene>
<evidence type="ECO:0000259" key="3">
    <source>
        <dbReference type="PROSITE" id="PS51755"/>
    </source>
</evidence>
<dbReference type="GO" id="GO:0003677">
    <property type="term" value="F:DNA binding"/>
    <property type="evidence" value="ECO:0007669"/>
    <property type="project" value="UniProtKB-UniRule"/>
</dbReference>
<dbReference type="GO" id="GO:0000160">
    <property type="term" value="P:phosphorelay signal transduction system"/>
    <property type="evidence" value="ECO:0007669"/>
    <property type="project" value="InterPro"/>
</dbReference>
<dbReference type="GO" id="GO:0006355">
    <property type="term" value="P:regulation of DNA-templated transcription"/>
    <property type="evidence" value="ECO:0007669"/>
    <property type="project" value="InterPro"/>
</dbReference>
<dbReference type="InterPro" id="IPR001867">
    <property type="entry name" value="OmpR/PhoB-type_DNA-bd"/>
</dbReference>
<dbReference type="Gene3D" id="1.10.10.10">
    <property type="entry name" value="Winged helix-like DNA-binding domain superfamily/Winged helix DNA-binding domain"/>
    <property type="match status" value="1"/>
</dbReference>
<dbReference type="Gene3D" id="3.40.50.300">
    <property type="entry name" value="P-loop containing nucleotide triphosphate hydrolases"/>
    <property type="match status" value="1"/>
</dbReference>
<dbReference type="InterPro" id="IPR027417">
    <property type="entry name" value="P-loop_NTPase"/>
</dbReference>
<dbReference type="InterPro" id="IPR011990">
    <property type="entry name" value="TPR-like_helical_dom_sf"/>
</dbReference>
<dbReference type="EMBL" id="QDKQ01000077">
    <property type="protein sequence ID" value="PVM82151.1"/>
    <property type="molecule type" value="Genomic_DNA"/>
</dbReference>
<reference evidence="4 5" key="1">
    <citation type="submission" date="2018-04" db="EMBL/GenBank/DDBJ databases">
        <title>The genome sequence of Caulobacter sp. 744.</title>
        <authorList>
            <person name="Gao J."/>
            <person name="Sun J."/>
        </authorList>
    </citation>
    <scope>NUCLEOTIDE SEQUENCE [LARGE SCALE GENOMIC DNA]</scope>
    <source>
        <strain evidence="4 5">774</strain>
    </source>
</reference>
<dbReference type="InterPro" id="IPR058852">
    <property type="entry name" value="HTH_77"/>
</dbReference>
<dbReference type="InterPro" id="IPR016032">
    <property type="entry name" value="Sig_transdc_resp-reg_C-effctor"/>
</dbReference>
<evidence type="ECO:0000256" key="1">
    <source>
        <dbReference type="ARBA" id="ARBA00023125"/>
    </source>
</evidence>
<protein>
    <submittedName>
        <fullName evidence="4">Transcriptional regulator</fullName>
    </submittedName>
</protein>
<feature type="DNA-binding region" description="OmpR/PhoB-type" evidence="2">
    <location>
        <begin position="10"/>
        <end position="107"/>
    </location>
</feature>
<keyword evidence="1 2" id="KW-0238">DNA-binding</keyword>
<dbReference type="PANTHER" id="PTHR47691:SF3">
    <property type="entry name" value="HTH-TYPE TRANSCRIPTIONAL REGULATOR RV0890C-RELATED"/>
    <property type="match status" value="1"/>
</dbReference>
<dbReference type="SUPFAM" id="SSF48452">
    <property type="entry name" value="TPR-like"/>
    <property type="match status" value="1"/>
</dbReference>
<keyword evidence="5" id="KW-1185">Reference proteome</keyword>
<comment type="caution">
    <text evidence="4">The sequence shown here is derived from an EMBL/GenBank/DDBJ whole genome shotgun (WGS) entry which is preliminary data.</text>
</comment>
<evidence type="ECO:0000256" key="2">
    <source>
        <dbReference type="PROSITE-ProRule" id="PRU01091"/>
    </source>
</evidence>
<dbReference type="SMART" id="SM00862">
    <property type="entry name" value="Trans_reg_C"/>
    <property type="match status" value="1"/>
</dbReference>
<dbReference type="Proteomes" id="UP000245073">
    <property type="component" value="Unassembled WGS sequence"/>
</dbReference>
<evidence type="ECO:0000313" key="5">
    <source>
        <dbReference type="Proteomes" id="UP000245073"/>
    </source>
</evidence>
<dbReference type="SUPFAM" id="SSF46894">
    <property type="entry name" value="C-terminal effector domain of the bipartite response regulators"/>
    <property type="match status" value="1"/>
</dbReference>
<dbReference type="CDD" id="cd00383">
    <property type="entry name" value="trans_reg_C"/>
    <property type="match status" value="1"/>
</dbReference>
<organism evidence="4 5">
    <name type="scientific">Caulobacter endophyticus</name>
    <dbReference type="NCBI Taxonomy" id="2172652"/>
    <lineage>
        <taxon>Bacteria</taxon>
        <taxon>Pseudomonadati</taxon>
        <taxon>Pseudomonadota</taxon>
        <taxon>Alphaproteobacteria</taxon>
        <taxon>Caulobacterales</taxon>
        <taxon>Caulobacteraceae</taxon>
        <taxon>Caulobacter</taxon>
    </lineage>
</organism>
<sequence>MADDHAEQMTRSFAFGPFLLLPERQLLLENETPVRIGSRALGLLTALVERAGAVVTKRELFAKVWPDTFVEESNLKVHMVALRRILREEAGARYISTVIGRGYSFVAPVRIVGLPDVLLKRPKETRRHHNLPASATRLLGRADAVEAIRDELAEARLVSVVGPGGIGKTSVALAVAEQLIGSNRDGVWLVDLSPIKDPALVPSVIATAIGMNAHSANMLAALYEYLQEREMLLAIELAATRVDLFGVAGLLDQIRERFHLQIGQRAGPERHRTLMAAIDWSHDLLSANEQAVLRRLSVLAGFFTLASACAIAADEAIRPALVVGDLAALVEKSLVAAEARDFDVEYRLLDTTRAYALEKLFASGEADVIGLRHARYFLGLADLAKRDADRFPRTIWLQRYGSRIDDVRDAIAWASRAEGDAGLLISLTIAAIPFWGRLSLLEESRVAVEWALDDRFAAVRTARDDLMLNLTRGATLLHTQGPLLAVKQALSRALAIAEELGDSDLQLECLRGLAEYELWTGDSRSALEIAEKIAGLEGAGEAASSSSDSDAPAGSALSWLGALGASRQRLEKIVHHGSGLDPQPGAARFEFDQRLTARGALATVLWLQGYADQAVEAARVQLAEAEASNYAVSLCYALVHGSLPVMLYVRDYAAAQRVLVRAVQHAERHELEIWRAMAACVAARLDLYLDRPIDLDAYRRTLAMVRESGFRMRYPNYLTNYGEALARQVDLRRGLAGIDEAIALSEATGQVVGIPEMLRIKGNVLRRGDRAQADQAAGCYLRSIELARRDAALSWELRSATSLVEFQRERGGDQEAEAMLADVLGRFTEGFGTGDLRRARALVDTRPG</sequence>